<evidence type="ECO:0000259" key="1">
    <source>
        <dbReference type="Pfam" id="PF16466"/>
    </source>
</evidence>
<evidence type="ECO:0000313" key="3">
    <source>
        <dbReference type="Proteomes" id="UP001614391"/>
    </source>
</evidence>
<organism evidence="2 3">
    <name type="scientific">Streptomyces bikiniensis</name>
    <dbReference type="NCBI Taxonomy" id="1896"/>
    <lineage>
        <taxon>Bacteria</taxon>
        <taxon>Bacillati</taxon>
        <taxon>Actinomycetota</taxon>
        <taxon>Actinomycetes</taxon>
        <taxon>Kitasatosporales</taxon>
        <taxon>Streptomycetaceae</taxon>
        <taxon>Streptomyces</taxon>
    </lineage>
</organism>
<dbReference type="EMBL" id="JBITYT010000023">
    <property type="protein sequence ID" value="MFI9123877.1"/>
    <property type="molecule type" value="Genomic_DNA"/>
</dbReference>
<reference evidence="2 3" key="1">
    <citation type="submission" date="2024-10" db="EMBL/GenBank/DDBJ databases">
        <title>The Natural Products Discovery Center: Release of the First 8490 Sequenced Strains for Exploring Actinobacteria Biosynthetic Diversity.</title>
        <authorList>
            <person name="Kalkreuter E."/>
            <person name="Kautsar S.A."/>
            <person name="Yang D."/>
            <person name="Bader C.D."/>
            <person name="Teijaro C.N."/>
            <person name="Fluegel L."/>
            <person name="Davis C.M."/>
            <person name="Simpson J.R."/>
            <person name="Lauterbach L."/>
            <person name="Steele A.D."/>
            <person name="Gui C."/>
            <person name="Meng S."/>
            <person name="Li G."/>
            <person name="Viehrig K."/>
            <person name="Ye F."/>
            <person name="Su P."/>
            <person name="Kiefer A.F."/>
            <person name="Nichols A."/>
            <person name="Cepeda A.J."/>
            <person name="Yan W."/>
            <person name="Fan B."/>
            <person name="Jiang Y."/>
            <person name="Adhikari A."/>
            <person name="Zheng C.-J."/>
            <person name="Schuster L."/>
            <person name="Cowan T.M."/>
            <person name="Smanski M.J."/>
            <person name="Chevrette M.G."/>
            <person name="De Carvalho L.P.S."/>
            <person name="Shen B."/>
        </authorList>
    </citation>
    <scope>NUCLEOTIDE SEQUENCE [LARGE SCALE GENOMIC DNA]</scope>
    <source>
        <strain evidence="2 3">NPDC053346</strain>
    </source>
</reference>
<comment type="caution">
    <text evidence="2">The sequence shown here is derived from an EMBL/GenBank/DDBJ whole genome shotgun (WGS) entry which is preliminary data.</text>
</comment>
<dbReference type="RefSeq" id="WP_399621712.1">
    <property type="nucleotide sequence ID" value="NZ_JBITYT010000023.1"/>
</dbReference>
<keyword evidence="3" id="KW-1185">Reference proteome</keyword>
<dbReference type="Proteomes" id="UP001614391">
    <property type="component" value="Unassembled WGS sequence"/>
</dbReference>
<name>A0ABW8D3E2_STRBI</name>
<proteinExistence type="predicted"/>
<gene>
    <name evidence="2" type="ORF">ACIGW0_31550</name>
</gene>
<dbReference type="Pfam" id="PF16466">
    <property type="entry name" value="DUF5047"/>
    <property type="match status" value="1"/>
</dbReference>
<feature type="domain" description="DUF5047" evidence="1">
    <location>
        <begin position="40"/>
        <end position="160"/>
    </location>
</feature>
<dbReference type="InterPro" id="IPR032490">
    <property type="entry name" value="DUF5047"/>
</dbReference>
<sequence length="367" mass="38694">MQTTTPAFRAALTSSHQMAVKVDAYYDGVLTRGNIPVADGAVTLDRGSAVRRSLSLTVADLSLLPWAATDPLAVYGQELVVSRGIPFPSGTEWIPLGTFRIDEPTADVRHGPITLTGKSAESAIQDDRFMVPTSTRGYATCVEAITYLIRQTLPDAVITNATSDNRNPACAVAVWDAQGNRWDAVTQVARAMNAEIYCDASNSFIISDAPDPLTSPVAWDIAEGEGGTLMSAARTMSRASVYNAVVVSGENAAGNNPPVSAVAYDDDPLSPTRWGGPFGRVPRFYSSALMTTGGACLSAAQSMLFDATAPNIQTNVSASPNPALEPGDCVRLRYAGRRNLFIVQSLSIPLTASGSSSLTLRGGKDEA</sequence>
<protein>
    <submittedName>
        <fullName evidence="2">DUF5047 domain-containing protein</fullName>
    </submittedName>
</protein>
<accession>A0ABW8D3E2</accession>
<evidence type="ECO:0000313" key="2">
    <source>
        <dbReference type="EMBL" id="MFI9123877.1"/>
    </source>
</evidence>